<organism evidence="1 2">
    <name type="scientific">Sphaerodactylus townsendi</name>
    <dbReference type="NCBI Taxonomy" id="933632"/>
    <lineage>
        <taxon>Eukaryota</taxon>
        <taxon>Metazoa</taxon>
        <taxon>Chordata</taxon>
        <taxon>Craniata</taxon>
        <taxon>Vertebrata</taxon>
        <taxon>Euteleostomi</taxon>
        <taxon>Lepidosauria</taxon>
        <taxon>Squamata</taxon>
        <taxon>Bifurcata</taxon>
        <taxon>Gekkota</taxon>
        <taxon>Sphaerodactylidae</taxon>
        <taxon>Sphaerodactylus</taxon>
    </lineage>
</organism>
<evidence type="ECO:0000313" key="2">
    <source>
        <dbReference type="Proteomes" id="UP000827872"/>
    </source>
</evidence>
<reference evidence="1" key="1">
    <citation type="submission" date="2021-08" db="EMBL/GenBank/DDBJ databases">
        <title>The first chromosome-level gecko genome reveals the dynamic sex chromosomes of Neotropical dwarf geckos (Sphaerodactylidae: Sphaerodactylus).</title>
        <authorList>
            <person name="Pinto B.J."/>
            <person name="Keating S.E."/>
            <person name="Gamble T."/>
        </authorList>
    </citation>
    <scope>NUCLEOTIDE SEQUENCE</scope>
    <source>
        <strain evidence="1">TG3544</strain>
    </source>
</reference>
<sequence length="138" mass="15086">MWFEFFIDSLFLSANHFHPPSCSLPLQIIPSWAARQMLFQTTLRFLLAIWNSVRIPAKSNVRVPSIFVGLRFKSTLGADVTAKRTCSSPSNLKKSPARPASSAANSNLFAEISSCRFSQPPNVSIACSLTCSDSSGVC</sequence>
<dbReference type="Proteomes" id="UP000827872">
    <property type="component" value="Linkage Group LG14"/>
</dbReference>
<protein>
    <submittedName>
        <fullName evidence="1">Uncharacterized protein</fullName>
    </submittedName>
</protein>
<proteinExistence type="predicted"/>
<keyword evidence="2" id="KW-1185">Reference proteome</keyword>
<comment type="caution">
    <text evidence="1">The sequence shown here is derived from an EMBL/GenBank/DDBJ whole genome shotgun (WGS) entry which is preliminary data.</text>
</comment>
<accession>A0ACB8EA75</accession>
<dbReference type="EMBL" id="CM037627">
    <property type="protein sequence ID" value="KAH7989395.1"/>
    <property type="molecule type" value="Genomic_DNA"/>
</dbReference>
<evidence type="ECO:0000313" key="1">
    <source>
        <dbReference type="EMBL" id="KAH7989395.1"/>
    </source>
</evidence>
<name>A0ACB8EA75_9SAUR</name>
<gene>
    <name evidence="1" type="ORF">K3G42_008987</name>
</gene>